<dbReference type="Pfam" id="PF06775">
    <property type="entry name" value="Seipin"/>
    <property type="match status" value="1"/>
</dbReference>
<dbReference type="InterPro" id="IPR009617">
    <property type="entry name" value="Seipin"/>
</dbReference>
<dbReference type="EMBL" id="ML996140">
    <property type="protein sequence ID" value="KAF2735093.1"/>
    <property type="molecule type" value="Genomic_DNA"/>
</dbReference>
<feature type="compositionally biased region" description="Polar residues" evidence="7">
    <location>
        <begin position="298"/>
        <end position="312"/>
    </location>
</feature>
<sequence>MDDSDEDHRGLTGLLTRIKHVLLKPIHILLSPPVLRFSLRTLLALLTSFILLGTAILAYTTLYYTYIPIRSLHVPVYLQFDPTNHATHTFPYAVAKVHGLATRQKYDVEVQLDMPRSTRNLDAGNWMVPVEMRLELRARGPLDVYGVQVSFVARLEGLRWVMYRYWLISFVVFTGLFWGVEVALLVLTWGFCTLVFGGQKQEGEHSARKKIKADPDHDVPATPGSSAPSTPLSDTSRTFPTLSSHRPLHYTSGEGESADRQRVKDERQTPGIEDVPEAEADDEDDEDADFLLEPVPHTSANVLTDSGIGTSLESGVEGRGVRRRRSEKSMKRED</sequence>
<protein>
    <recommendedName>
        <fullName evidence="11">Seipin</fullName>
    </recommendedName>
</protein>
<dbReference type="OrthoDB" id="3990054at2759"/>
<evidence type="ECO:0008006" key="11">
    <source>
        <dbReference type="Google" id="ProtNLM"/>
    </source>
</evidence>
<evidence type="ECO:0000256" key="3">
    <source>
        <dbReference type="ARBA" id="ARBA00022824"/>
    </source>
</evidence>
<dbReference type="CDD" id="cd23995">
    <property type="entry name" value="Seipin_BSCL2_like"/>
    <property type="match status" value="1"/>
</dbReference>
<comment type="caution">
    <text evidence="9">The sequence shown here is derived from an EMBL/GenBank/DDBJ whole genome shotgun (WGS) entry which is preliminary data.</text>
</comment>
<organism evidence="9 10">
    <name type="scientific">Polyplosphaeria fusca</name>
    <dbReference type="NCBI Taxonomy" id="682080"/>
    <lineage>
        <taxon>Eukaryota</taxon>
        <taxon>Fungi</taxon>
        <taxon>Dikarya</taxon>
        <taxon>Ascomycota</taxon>
        <taxon>Pezizomycotina</taxon>
        <taxon>Dothideomycetes</taxon>
        <taxon>Pleosporomycetidae</taxon>
        <taxon>Pleosporales</taxon>
        <taxon>Tetraplosphaeriaceae</taxon>
        <taxon>Polyplosphaeria</taxon>
    </lineage>
</organism>
<dbReference type="GO" id="GO:0005789">
    <property type="term" value="C:endoplasmic reticulum membrane"/>
    <property type="evidence" value="ECO:0007669"/>
    <property type="project" value="UniProtKB-SubCell"/>
</dbReference>
<evidence type="ECO:0000256" key="2">
    <source>
        <dbReference type="ARBA" id="ARBA00022692"/>
    </source>
</evidence>
<comment type="subcellular location">
    <subcellularLocation>
        <location evidence="1">Endoplasmic reticulum membrane</location>
        <topology evidence="1">Multi-pass membrane protein</topology>
    </subcellularLocation>
</comment>
<feature type="compositionally biased region" description="Low complexity" evidence="7">
    <location>
        <begin position="220"/>
        <end position="233"/>
    </location>
</feature>
<keyword evidence="5" id="KW-0443">Lipid metabolism</keyword>
<keyword evidence="6 8" id="KW-0472">Membrane</keyword>
<dbReference type="PANTHER" id="PTHR21212:SF0">
    <property type="entry name" value="SEIPIN"/>
    <property type="match status" value="1"/>
</dbReference>
<feature type="compositionally biased region" description="Polar residues" evidence="7">
    <location>
        <begin position="234"/>
        <end position="244"/>
    </location>
</feature>
<proteinExistence type="predicted"/>
<feature type="transmembrane region" description="Helical" evidence="8">
    <location>
        <begin position="42"/>
        <end position="64"/>
    </location>
</feature>
<evidence type="ECO:0000256" key="8">
    <source>
        <dbReference type="SAM" id="Phobius"/>
    </source>
</evidence>
<evidence type="ECO:0000313" key="10">
    <source>
        <dbReference type="Proteomes" id="UP000799444"/>
    </source>
</evidence>
<evidence type="ECO:0000313" key="9">
    <source>
        <dbReference type="EMBL" id="KAF2735093.1"/>
    </source>
</evidence>
<dbReference type="PANTHER" id="PTHR21212">
    <property type="entry name" value="BERNARDINELLI-SEIP CONGENITAL LIPODYSTROPHY 2 HOMOLOG BSCL2 PROTEIN"/>
    <property type="match status" value="1"/>
</dbReference>
<evidence type="ECO:0000256" key="1">
    <source>
        <dbReference type="ARBA" id="ARBA00004477"/>
    </source>
</evidence>
<feature type="transmembrane region" description="Helical" evidence="8">
    <location>
        <begin position="165"/>
        <end position="191"/>
    </location>
</feature>
<evidence type="ECO:0000256" key="5">
    <source>
        <dbReference type="ARBA" id="ARBA00023098"/>
    </source>
</evidence>
<feature type="compositionally biased region" description="Acidic residues" evidence="7">
    <location>
        <begin position="274"/>
        <end position="290"/>
    </location>
</feature>
<keyword evidence="3" id="KW-0256">Endoplasmic reticulum</keyword>
<name>A0A9P4QW91_9PLEO</name>
<reference evidence="9" key="1">
    <citation type="journal article" date="2020" name="Stud. Mycol.">
        <title>101 Dothideomycetes genomes: a test case for predicting lifestyles and emergence of pathogens.</title>
        <authorList>
            <person name="Haridas S."/>
            <person name="Albert R."/>
            <person name="Binder M."/>
            <person name="Bloem J."/>
            <person name="Labutti K."/>
            <person name="Salamov A."/>
            <person name="Andreopoulos B."/>
            <person name="Baker S."/>
            <person name="Barry K."/>
            <person name="Bills G."/>
            <person name="Bluhm B."/>
            <person name="Cannon C."/>
            <person name="Castanera R."/>
            <person name="Culley D."/>
            <person name="Daum C."/>
            <person name="Ezra D."/>
            <person name="Gonzalez J."/>
            <person name="Henrissat B."/>
            <person name="Kuo A."/>
            <person name="Liang C."/>
            <person name="Lipzen A."/>
            <person name="Lutzoni F."/>
            <person name="Magnuson J."/>
            <person name="Mondo S."/>
            <person name="Nolan M."/>
            <person name="Ohm R."/>
            <person name="Pangilinan J."/>
            <person name="Park H.-J."/>
            <person name="Ramirez L."/>
            <person name="Alfaro M."/>
            <person name="Sun H."/>
            <person name="Tritt A."/>
            <person name="Yoshinaga Y."/>
            <person name="Zwiers L.-H."/>
            <person name="Turgeon B."/>
            <person name="Goodwin S."/>
            <person name="Spatafora J."/>
            <person name="Crous P."/>
            <person name="Grigoriev I."/>
        </authorList>
    </citation>
    <scope>NUCLEOTIDE SEQUENCE</scope>
    <source>
        <strain evidence="9">CBS 125425</strain>
    </source>
</reference>
<evidence type="ECO:0000256" key="4">
    <source>
        <dbReference type="ARBA" id="ARBA00022989"/>
    </source>
</evidence>
<feature type="region of interest" description="Disordered" evidence="7">
    <location>
        <begin position="206"/>
        <end position="334"/>
    </location>
</feature>
<accession>A0A9P4QW91</accession>
<dbReference type="Proteomes" id="UP000799444">
    <property type="component" value="Unassembled WGS sequence"/>
</dbReference>
<dbReference type="AlphaFoldDB" id="A0A9P4QW91"/>
<keyword evidence="2 8" id="KW-0812">Transmembrane</keyword>
<dbReference type="GO" id="GO:0006629">
    <property type="term" value="P:lipid metabolic process"/>
    <property type="evidence" value="ECO:0007669"/>
    <property type="project" value="UniProtKB-KW"/>
</dbReference>
<feature type="compositionally biased region" description="Basic and acidic residues" evidence="7">
    <location>
        <begin position="206"/>
        <end position="219"/>
    </location>
</feature>
<feature type="compositionally biased region" description="Basic and acidic residues" evidence="7">
    <location>
        <begin position="257"/>
        <end position="268"/>
    </location>
</feature>
<keyword evidence="4 8" id="KW-1133">Transmembrane helix</keyword>
<gene>
    <name evidence="9" type="ORF">EJ04DRAFT_223007</name>
</gene>
<dbReference type="GO" id="GO:0140042">
    <property type="term" value="P:lipid droplet formation"/>
    <property type="evidence" value="ECO:0007669"/>
    <property type="project" value="UniProtKB-ARBA"/>
</dbReference>
<evidence type="ECO:0000256" key="7">
    <source>
        <dbReference type="SAM" id="MobiDB-lite"/>
    </source>
</evidence>
<evidence type="ECO:0000256" key="6">
    <source>
        <dbReference type="ARBA" id="ARBA00023136"/>
    </source>
</evidence>
<keyword evidence="10" id="KW-1185">Reference proteome</keyword>